<evidence type="ECO:0000313" key="7">
    <source>
        <dbReference type="EMBL" id="TWR49462.1"/>
    </source>
</evidence>
<dbReference type="CDD" id="cd13125">
    <property type="entry name" value="MATE_like_10"/>
    <property type="match status" value="1"/>
</dbReference>
<dbReference type="PANTHER" id="PTHR30250">
    <property type="entry name" value="PST FAMILY PREDICTED COLANIC ACID TRANSPORTER"/>
    <property type="match status" value="1"/>
</dbReference>
<dbReference type="InterPro" id="IPR050833">
    <property type="entry name" value="Poly_Biosynth_Transport"/>
</dbReference>
<dbReference type="InterPro" id="IPR002797">
    <property type="entry name" value="Polysacc_synth"/>
</dbReference>
<feature type="transmembrane region" description="Helical" evidence="6">
    <location>
        <begin position="289"/>
        <end position="314"/>
    </location>
</feature>
<dbReference type="InterPro" id="IPR044550">
    <property type="entry name" value="WzxE"/>
</dbReference>
<feature type="transmembrane region" description="Helical" evidence="6">
    <location>
        <begin position="118"/>
        <end position="138"/>
    </location>
</feature>
<evidence type="ECO:0000256" key="3">
    <source>
        <dbReference type="ARBA" id="ARBA00022692"/>
    </source>
</evidence>
<evidence type="ECO:0000256" key="6">
    <source>
        <dbReference type="SAM" id="Phobius"/>
    </source>
</evidence>
<feature type="transmembrane region" description="Helical" evidence="6">
    <location>
        <begin position="12"/>
        <end position="34"/>
    </location>
</feature>
<evidence type="ECO:0000256" key="5">
    <source>
        <dbReference type="ARBA" id="ARBA00023136"/>
    </source>
</evidence>
<keyword evidence="3 6" id="KW-0812">Transmembrane</keyword>
<feature type="transmembrane region" description="Helical" evidence="6">
    <location>
        <begin position="363"/>
        <end position="385"/>
    </location>
</feature>
<dbReference type="GO" id="GO:0009246">
    <property type="term" value="P:enterobacterial common antigen biosynthetic process"/>
    <property type="evidence" value="ECO:0007669"/>
    <property type="project" value="InterPro"/>
</dbReference>
<feature type="transmembrane region" description="Helical" evidence="6">
    <location>
        <begin position="334"/>
        <end position="356"/>
    </location>
</feature>
<evidence type="ECO:0000256" key="4">
    <source>
        <dbReference type="ARBA" id="ARBA00022989"/>
    </source>
</evidence>
<evidence type="ECO:0000313" key="8">
    <source>
        <dbReference type="Proteomes" id="UP000316123"/>
    </source>
</evidence>
<dbReference type="Pfam" id="PF01943">
    <property type="entry name" value="Polysacc_synt"/>
    <property type="match status" value="1"/>
</dbReference>
<feature type="transmembrane region" description="Helical" evidence="6">
    <location>
        <begin position="257"/>
        <end position="277"/>
    </location>
</feature>
<feature type="transmembrane region" description="Helical" evidence="6">
    <location>
        <begin position="172"/>
        <end position="193"/>
    </location>
</feature>
<comment type="caution">
    <text evidence="7">The sequence shown here is derived from an EMBL/GenBank/DDBJ whole genome shotgun (WGS) entry which is preliminary data.</text>
</comment>
<sequence length="428" mass="47348">MTFVRTSLLNAVAVVIKMLTLLGINKILAVYVGPAGYAALGQFQNLVQMITTFAGGSMNTGVTKYTAEYAGDTDRQHRIWATAGIVSLIGACIAALLIALFARPLARYFLSAETHYTVFYWLSCGLIFFVLNSLLLAILNGKKEVAAYVTANIIGSLLSFVIVVVLSVYFGLYGALVSLSVYQSIACVATAYICSRKSWFSFRLLVGAIDQQTLFNLLKFSLMVGVSATCVPLSSMLVRDYLIGAYGIDFAGYWEALTRLSGAYLMLVTTTLSLYFLPRYSEIKSVTKLRLEVIKALCMIVPVALLGSASVYLLREWLIRLLFSSDFLPIESMVAWQVVGDALKITSWVLGFLLWARALVIPFIVTEAIFSFGFFFATKFFSAHYGSDGVVIAYAVNYFLYLIALALFFFLWFRKHKILEAGEGHKEC</sequence>
<comment type="subcellular location">
    <subcellularLocation>
        <location evidence="1">Cell membrane</location>
        <topology evidence="1">Multi-pass membrane protein</topology>
    </subcellularLocation>
</comment>
<dbReference type="EMBL" id="VFEQ01000037">
    <property type="protein sequence ID" value="TWR49462.1"/>
    <property type="molecule type" value="Genomic_DNA"/>
</dbReference>
<dbReference type="PANTHER" id="PTHR30250:SF30">
    <property type="entry name" value="LIPID III FLIPPASE"/>
    <property type="match status" value="1"/>
</dbReference>
<feature type="transmembrane region" description="Helical" evidence="6">
    <location>
        <begin position="214"/>
        <end position="237"/>
    </location>
</feature>
<keyword evidence="4 6" id="KW-1133">Transmembrane helix</keyword>
<accession>A0A9X9BKY3</accession>
<reference evidence="7 8" key="1">
    <citation type="submission" date="2019-06" db="EMBL/GenBank/DDBJ databases">
        <title>Pseudomonas bimorpha sp. nov. isolated from bovine raw milk and skim milk concentrate.</title>
        <authorList>
            <person name="Hofmann K."/>
            <person name="Huptas C."/>
            <person name="Doll E."/>
            <person name="Scherer S."/>
            <person name="Wenning M."/>
        </authorList>
    </citation>
    <scope>NUCLEOTIDE SEQUENCE [LARGE SCALE GENOMIC DNA]</scope>
    <source>
        <strain evidence="7 8">DSM 13124</strain>
    </source>
</reference>
<proteinExistence type="predicted"/>
<protein>
    <submittedName>
        <fullName evidence="7">O-antigen translocase</fullName>
    </submittedName>
</protein>
<keyword evidence="5 6" id="KW-0472">Membrane</keyword>
<feature type="transmembrane region" description="Helical" evidence="6">
    <location>
        <begin position="46"/>
        <end position="67"/>
    </location>
</feature>
<keyword evidence="2" id="KW-1003">Cell membrane</keyword>
<organism evidence="7 8">
    <name type="scientific">Pseudomonas marginalis</name>
    <name type="common">Pseudomonas panacis</name>
    <dbReference type="NCBI Taxonomy" id="298"/>
    <lineage>
        <taxon>Bacteria</taxon>
        <taxon>Pseudomonadati</taxon>
        <taxon>Pseudomonadota</taxon>
        <taxon>Gammaproteobacteria</taxon>
        <taxon>Pseudomonadales</taxon>
        <taxon>Pseudomonadaceae</taxon>
        <taxon>Pseudomonas</taxon>
    </lineage>
</organism>
<feature type="transmembrane region" description="Helical" evidence="6">
    <location>
        <begin position="391"/>
        <end position="413"/>
    </location>
</feature>
<evidence type="ECO:0000256" key="1">
    <source>
        <dbReference type="ARBA" id="ARBA00004651"/>
    </source>
</evidence>
<feature type="transmembrane region" description="Helical" evidence="6">
    <location>
        <begin position="79"/>
        <end position="106"/>
    </location>
</feature>
<dbReference type="Proteomes" id="UP000316123">
    <property type="component" value="Unassembled WGS sequence"/>
</dbReference>
<evidence type="ECO:0000256" key="2">
    <source>
        <dbReference type="ARBA" id="ARBA00022475"/>
    </source>
</evidence>
<feature type="transmembrane region" description="Helical" evidence="6">
    <location>
        <begin position="145"/>
        <end position="166"/>
    </location>
</feature>
<dbReference type="GO" id="GO:0005886">
    <property type="term" value="C:plasma membrane"/>
    <property type="evidence" value="ECO:0007669"/>
    <property type="project" value="UniProtKB-SubCell"/>
</dbReference>
<dbReference type="AlphaFoldDB" id="A0A9X9BKY3"/>
<gene>
    <name evidence="7" type="ORF">FIV41_31140</name>
</gene>
<name>A0A9X9BKY3_PSEMA</name>
<dbReference type="OrthoDB" id="9769862at2"/>